<evidence type="ECO:0000256" key="4">
    <source>
        <dbReference type="SAM" id="MobiDB-lite"/>
    </source>
</evidence>
<evidence type="ECO:0000256" key="1">
    <source>
        <dbReference type="ARBA" id="ARBA00001974"/>
    </source>
</evidence>
<name>A0A8S1IQ97_9CHLO</name>
<reference evidence="6" key="1">
    <citation type="submission" date="2020-12" db="EMBL/GenBank/DDBJ databases">
        <authorList>
            <person name="Iha C."/>
        </authorList>
    </citation>
    <scope>NUCLEOTIDE SEQUENCE</scope>
</reference>
<evidence type="ECO:0000313" key="7">
    <source>
        <dbReference type="Proteomes" id="UP000708148"/>
    </source>
</evidence>
<dbReference type="GO" id="GO:0016491">
    <property type="term" value="F:oxidoreductase activity"/>
    <property type="evidence" value="ECO:0007669"/>
    <property type="project" value="InterPro"/>
</dbReference>
<organism evidence="6 7">
    <name type="scientific">Ostreobium quekettii</name>
    <dbReference type="NCBI Taxonomy" id="121088"/>
    <lineage>
        <taxon>Eukaryota</taxon>
        <taxon>Viridiplantae</taxon>
        <taxon>Chlorophyta</taxon>
        <taxon>core chlorophytes</taxon>
        <taxon>Ulvophyceae</taxon>
        <taxon>TCBD clade</taxon>
        <taxon>Bryopsidales</taxon>
        <taxon>Ostreobineae</taxon>
        <taxon>Ostreobiaceae</taxon>
        <taxon>Ostreobium</taxon>
    </lineage>
</organism>
<protein>
    <recommendedName>
        <fullName evidence="5">FAD/NAD(P)-binding domain-containing protein</fullName>
    </recommendedName>
</protein>
<dbReference type="Pfam" id="PF07992">
    <property type="entry name" value="Pyr_redox_2"/>
    <property type="match status" value="2"/>
</dbReference>
<evidence type="ECO:0000259" key="5">
    <source>
        <dbReference type="Pfam" id="PF07992"/>
    </source>
</evidence>
<dbReference type="SUPFAM" id="SSF51905">
    <property type="entry name" value="FAD/NAD(P)-binding domain"/>
    <property type="match status" value="1"/>
</dbReference>
<dbReference type="PANTHER" id="PTHR43429">
    <property type="entry name" value="PYRIDINE NUCLEOTIDE-DISULFIDE OXIDOREDUCTASE DOMAIN-CONTAINING"/>
    <property type="match status" value="1"/>
</dbReference>
<feature type="compositionally biased region" description="Basic and acidic residues" evidence="4">
    <location>
        <begin position="206"/>
        <end position="218"/>
    </location>
</feature>
<keyword evidence="3" id="KW-0274">FAD</keyword>
<dbReference type="AlphaFoldDB" id="A0A8S1IQ97"/>
<gene>
    <name evidence="6" type="ORF">OSTQU699_LOCUS2300</name>
</gene>
<feature type="domain" description="FAD/NAD(P)-binding" evidence="5">
    <location>
        <begin position="245"/>
        <end position="366"/>
    </location>
</feature>
<dbReference type="PANTHER" id="PTHR43429:SF2">
    <property type="entry name" value="PYRIDINE NUCLEOTIDE-DISULFIDE OXIDOREDUCTASE DOMAIN-CONTAINING PROTEIN 1"/>
    <property type="match status" value="1"/>
</dbReference>
<keyword evidence="7" id="KW-1185">Reference proteome</keyword>
<evidence type="ECO:0000313" key="6">
    <source>
        <dbReference type="EMBL" id="CAD7696939.1"/>
    </source>
</evidence>
<dbReference type="Proteomes" id="UP000708148">
    <property type="component" value="Unassembled WGS sequence"/>
</dbReference>
<dbReference type="InterPro" id="IPR023753">
    <property type="entry name" value="FAD/NAD-binding_dom"/>
</dbReference>
<dbReference type="PRINTS" id="PR00368">
    <property type="entry name" value="FADPNR"/>
</dbReference>
<feature type="domain" description="FAD/NAD(P)-binding" evidence="5">
    <location>
        <begin position="3"/>
        <end position="186"/>
    </location>
</feature>
<evidence type="ECO:0000256" key="2">
    <source>
        <dbReference type="ARBA" id="ARBA00022630"/>
    </source>
</evidence>
<comment type="cofactor">
    <cofactor evidence="1">
        <name>FAD</name>
        <dbReference type="ChEBI" id="CHEBI:57692"/>
    </cofactor>
</comment>
<proteinExistence type="predicted"/>
<dbReference type="OrthoDB" id="202203at2759"/>
<comment type="caution">
    <text evidence="6">The sequence shown here is derived from an EMBL/GenBank/DDBJ whole genome shotgun (WGS) entry which is preliminary data.</text>
</comment>
<dbReference type="SUPFAM" id="SSF51735">
    <property type="entry name" value="NAD(P)-binding Rossmann-fold domains"/>
    <property type="match status" value="1"/>
</dbReference>
<feature type="region of interest" description="Disordered" evidence="4">
    <location>
        <begin position="189"/>
        <end position="256"/>
    </location>
</feature>
<evidence type="ECO:0000256" key="3">
    <source>
        <dbReference type="ARBA" id="ARBA00022827"/>
    </source>
</evidence>
<accession>A0A8S1IQ97</accession>
<dbReference type="EMBL" id="CAJHUC010000577">
    <property type="protein sequence ID" value="CAD7696939.1"/>
    <property type="molecule type" value="Genomic_DNA"/>
</dbReference>
<dbReference type="InterPro" id="IPR036291">
    <property type="entry name" value="NAD(P)-bd_dom_sf"/>
</dbReference>
<dbReference type="Gene3D" id="3.50.50.60">
    <property type="entry name" value="FAD/NAD(P)-binding domain"/>
    <property type="match status" value="4"/>
</dbReference>
<keyword evidence="2" id="KW-0285">Flavoprotein</keyword>
<sequence>MRRVVLGGGIAGVCCAEELCRLLPDDDVTIVSASAVLKGVENVVHLTRNIEEFLVVERDLHTLPYKNLRVVQGTAKSLDTQAKVLALASGENVSYDQLCICVGARPKVLGSSDYVLTLRDTQSVEDLCTRLAGARRVVVVGNGGIALETIQGLGGMEVIWVLKHGHIGDAFFDIDAAQFLLDELRKGRSGQQGSCIGKQMSEDDQDAGKGRGAPEQERPVQGPGPAAGSARQGWPRVPHGHAVGPKWTSALPSRAAAPQVTLEPNAIVGSIRQPADARSPWPVEVELTSGRSYGADLVVCAIGVEPVTDWLPAEIERAGDGGLVVDREMRTSADGVWAAGDVCSAGWAAEESQQWFQMRLWTQARVMGAYAGRCMAGMADELQCGFNFELFTHVTRFFGKKVILLGLYNGQKLEGERKEDLIAYSRATEGDDSSFVRVVLLRGRMQGAVLIGDTGLEEAFENVILDGIDLSQFGPRILDPDIEFDHIFD</sequence>
<dbReference type="InterPro" id="IPR036188">
    <property type="entry name" value="FAD/NAD-bd_sf"/>
</dbReference>
<dbReference type="InterPro" id="IPR050260">
    <property type="entry name" value="FAD-bd_OxRdtase"/>
</dbReference>